<dbReference type="RefSeq" id="WP_145288909.1">
    <property type="nucleotide sequence ID" value="NZ_CP036291.1"/>
</dbReference>
<sequence length="326" mass="35622">MRTAHETSRLLLVGAVAITCGGADYAGAQLSAEVRDGAIELRDGAEPVADYVYNDAEIPRPYFANLHGRGGVGVSRNHPPIEGEDEADHPSFHPGLWLAFGDLSGADNWRLQAKVVHARFLQAPTTRKAWIGFAVENLYLSADDPPQVICKERCRYELQPMPNGYLLTLDSTFYGDQAFSFGDQEEMGLGVRVATPLRVETKTAGLPAATGVILDSQGRRNAAEVWGKASKWVDYRGKVDGVSAGIAIFCHPQNFRPTRFHARDYGFIAANPFADAAFHIGPPRRTVVNPGASLRLRYGVLLHSREALSPDTLESRYEDYVQAAAP</sequence>
<name>A0A518DG28_9BACT</name>
<dbReference type="Proteomes" id="UP000317429">
    <property type="component" value="Chromosome"/>
</dbReference>
<evidence type="ECO:0000313" key="1">
    <source>
        <dbReference type="EMBL" id="QDU90437.1"/>
    </source>
</evidence>
<dbReference type="KEGG" id="pnd:Pla175_38410"/>
<dbReference type="OrthoDB" id="242279at2"/>
<keyword evidence="2" id="KW-1185">Reference proteome</keyword>
<accession>A0A518DG28</accession>
<reference evidence="1 2" key="1">
    <citation type="submission" date="2019-02" db="EMBL/GenBank/DDBJ databases">
        <title>Deep-cultivation of Planctomycetes and their phenomic and genomic characterization uncovers novel biology.</title>
        <authorList>
            <person name="Wiegand S."/>
            <person name="Jogler M."/>
            <person name="Boedeker C."/>
            <person name="Pinto D."/>
            <person name="Vollmers J."/>
            <person name="Rivas-Marin E."/>
            <person name="Kohn T."/>
            <person name="Peeters S.H."/>
            <person name="Heuer A."/>
            <person name="Rast P."/>
            <person name="Oberbeckmann S."/>
            <person name="Bunk B."/>
            <person name="Jeske O."/>
            <person name="Meyerdierks A."/>
            <person name="Storesund J.E."/>
            <person name="Kallscheuer N."/>
            <person name="Luecker S."/>
            <person name="Lage O.M."/>
            <person name="Pohl T."/>
            <person name="Merkel B.J."/>
            <person name="Hornburger P."/>
            <person name="Mueller R.-W."/>
            <person name="Bruemmer F."/>
            <person name="Labrenz M."/>
            <person name="Spormann A.M."/>
            <person name="Op den Camp H."/>
            <person name="Overmann J."/>
            <person name="Amann R."/>
            <person name="Jetten M.S.M."/>
            <person name="Mascher T."/>
            <person name="Medema M.H."/>
            <person name="Devos D.P."/>
            <person name="Kaster A.-K."/>
            <person name="Ovreas L."/>
            <person name="Rohde M."/>
            <person name="Galperin M.Y."/>
            <person name="Jogler C."/>
        </authorList>
    </citation>
    <scope>NUCLEOTIDE SEQUENCE [LARGE SCALE GENOMIC DNA]</scope>
    <source>
        <strain evidence="1 2">Pla175</strain>
    </source>
</reference>
<dbReference type="AlphaFoldDB" id="A0A518DG28"/>
<evidence type="ECO:0000313" key="2">
    <source>
        <dbReference type="Proteomes" id="UP000317429"/>
    </source>
</evidence>
<dbReference type="EMBL" id="CP036291">
    <property type="protein sequence ID" value="QDU90437.1"/>
    <property type="molecule type" value="Genomic_DNA"/>
</dbReference>
<dbReference type="InterPro" id="IPR029475">
    <property type="entry name" value="DUF6807"/>
</dbReference>
<proteinExistence type="predicted"/>
<dbReference type="Pfam" id="PF14100">
    <property type="entry name" value="DUF6807"/>
    <property type="match status" value="1"/>
</dbReference>
<protein>
    <recommendedName>
        <fullName evidence="3">Methane oxygenase PmoA</fullName>
    </recommendedName>
</protein>
<evidence type="ECO:0008006" key="3">
    <source>
        <dbReference type="Google" id="ProtNLM"/>
    </source>
</evidence>
<organism evidence="1 2">
    <name type="scientific">Pirellulimonas nuda</name>
    <dbReference type="NCBI Taxonomy" id="2528009"/>
    <lineage>
        <taxon>Bacteria</taxon>
        <taxon>Pseudomonadati</taxon>
        <taxon>Planctomycetota</taxon>
        <taxon>Planctomycetia</taxon>
        <taxon>Pirellulales</taxon>
        <taxon>Lacipirellulaceae</taxon>
        <taxon>Pirellulimonas</taxon>
    </lineage>
</organism>
<gene>
    <name evidence="1" type="ORF">Pla175_38410</name>
</gene>